<sequence length="421" mass="45930">MNIIPPADSASEPRPTKRVLPSTLVVIFIILAFALGYLSAQPVKKEIKGNSQVTGTHLPAPAYLTKDIDFQLFWQVWDYVHRNAFGRPLTDTKLFYGALAGMVAGLEDPYSIFMNPELAQEFNNELEGTFDGIGAEIGIRNNKLVIVAPLASTPADRAGLKAGDRIVAIDGIDTSGMAVDYAVSLIRGQRGTPVKLIVLSNGDTEPKEITIVRDKITIQTVQSELKKTANGQTVAYIKVVHFSQDTDQKFRAAWQQLKARGAGAIILDLRNNPGGFLDQAIALASHWVEQDVVVKEKMPEQDYQDYISVGPGDLSDIPTVVLVNGGSASASEIVTGALQDWQLATIVGEKTFGKGLVQDLQEFSDGSAVKLTIAKWFTPKERSIDLTGLIPDIEVARTREDIEADRDPQLDRAMELLQESD</sequence>
<dbReference type="InterPro" id="IPR055210">
    <property type="entry name" value="CtpA/B_N"/>
</dbReference>
<dbReference type="CDD" id="cd06782">
    <property type="entry name" value="cpPDZ_CPP-like"/>
    <property type="match status" value="1"/>
</dbReference>
<evidence type="ECO:0000256" key="5">
    <source>
        <dbReference type="RuleBase" id="RU004404"/>
    </source>
</evidence>
<dbReference type="GO" id="GO:0030288">
    <property type="term" value="C:outer membrane-bounded periplasmic space"/>
    <property type="evidence" value="ECO:0007669"/>
    <property type="project" value="TreeGrafter"/>
</dbReference>
<keyword evidence="3 5" id="KW-0378">Hydrolase</keyword>
<dbReference type="InterPro" id="IPR029045">
    <property type="entry name" value="ClpP/crotonase-like_dom_sf"/>
</dbReference>
<dbReference type="Gene3D" id="2.30.42.10">
    <property type="match status" value="1"/>
</dbReference>
<evidence type="ECO:0000259" key="7">
    <source>
        <dbReference type="PROSITE" id="PS50106"/>
    </source>
</evidence>
<comment type="caution">
    <text evidence="8">The sequence shown here is derived from an EMBL/GenBank/DDBJ whole genome shotgun (WGS) entry which is preliminary data.</text>
</comment>
<protein>
    <recommendedName>
        <fullName evidence="7">PDZ domain-containing protein</fullName>
    </recommendedName>
</protein>
<dbReference type="SMART" id="SM00245">
    <property type="entry name" value="TSPc"/>
    <property type="match status" value="1"/>
</dbReference>
<dbReference type="FunFam" id="2.30.42.10:FF:000063">
    <property type="entry name" value="Peptidase, S41 family"/>
    <property type="match status" value="1"/>
</dbReference>
<dbReference type="EMBL" id="MHTB01000010">
    <property type="protein sequence ID" value="OHA55586.1"/>
    <property type="molecule type" value="Genomic_DNA"/>
</dbReference>
<feature type="domain" description="PDZ" evidence="7">
    <location>
        <begin position="119"/>
        <end position="187"/>
    </location>
</feature>
<dbReference type="PANTHER" id="PTHR32060:SF30">
    <property type="entry name" value="CARBOXY-TERMINAL PROCESSING PROTEASE CTPA"/>
    <property type="match status" value="1"/>
</dbReference>
<dbReference type="InterPro" id="IPR001478">
    <property type="entry name" value="PDZ"/>
</dbReference>
<dbReference type="Proteomes" id="UP000178936">
    <property type="component" value="Unassembled WGS sequence"/>
</dbReference>
<dbReference type="InterPro" id="IPR036034">
    <property type="entry name" value="PDZ_sf"/>
</dbReference>
<evidence type="ECO:0000256" key="3">
    <source>
        <dbReference type="ARBA" id="ARBA00022801"/>
    </source>
</evidence>
<keyword evidence="2 5" id="KW-0645">Protease</keyword>
<evidence type="ECO:0000313" key="9">
    <source>
        <dbReference type="Proteomes" id="UP000178936"/>
    </source>
</evidence>
<feature type="transmembrane region" description="Helical" evidence="6">
    <location>
        <begin position="20"/>
        <end position="38"/>
    </location>
</feature>
<reference evidence="8 9" key="1">
    <citation type="journal article" date="2016" name="Nat. Commun.">
        <title>Thousands of microbial genomes shed light on interconnected biogeochemical processes in an aquifer system.</title>
        <authorList>
            <person name="Anantharaman K."/>
            <person name="Brown C.T."/>
            <person name="Hug L.A."/>
            <person name="Sharon I."/>
            <person name="Castelle C.J."/>
            <person name="Probst A.J."/>
            <person name="Thomas B.C."/>
            <person name="Singh A."/>
            <person name="Wilkins M.J."/>
            <person name="Karaoz U."/>
            <person name="Brodie E.L."/>
            <person name="Williams K.H."/>
            <person name="Hubbard S.S."/>
            <person name="Banfield J.F."/>
        </authorList>
    </citation>
    <scope>NUCLEOTIDE SEQUENCE [LARGE SCALE GENOMIC DNA]</scope>
</reference>
<dbReference type="SUPFAM" id="SSF52096">
    <property type="entry name" value="ClpP/crotonase"/>
    <property type="match status" value="1"/>
</dbReference>
<evidence type="ECO:0000256" key="2">
    <source>
        <dbReference type="ARBA" id="ARBA00022670"/>
    </source>
</evidence>
<evidence type="ECO:0000313" key="8">
    <source>
        <dbReference type="EMBL" id="OHA55586.1"/>
    </source>
</evidence>
<keyword evidence="6" id="KW-1133">Transmembrane helix</keyword>
<dbReference type="NCBIfam" id="TIGR00225">
    <property type="entry name" value="prc"/>
    <property type="match status" value="1"/>
</dbReference>
<dbReference type="Pfam" id="PF22694">
    <property type="entry name" value="CtpB_N-like"/>
    <property type="match status" value="1"/>
</dbReference>
<evidence type="ECO:0000256" key="4">
    <source>
        <dbReference type="ARBA" id="ARBA00022825"/>
    </source>
</evidence>
<dbReference type="InterPro" id="IPR004447">
    <property type="entry name" value="Peptidase_S41A"/>
</dbReference>
<dbReference type="AlphaFoldDB" id="A0A1G2Q4S9"/>
<evidence type="ECO:0000256" key="6">
    <source>
        <dbReference type="SAM" id="Phobius"/>
    </source>
</evidence>
<dbReference type="InterPro" id="IPR005151">
    <property type="entry name" value="Tail-specific_protease"/>
</dbReference>
<dbReference type="GO" id="GO:0006508">
    <property type="term" value="P:proteolysis"/>
    <property type="evidence" value="ECO:0007669"/>
    <property type="project" value="UniProtKB-KW"/>
</dbReference>
<dbReference type="SMART" id="SM00228">
    <property type="entry name" value="PDZ"/>
    <property type="match status" value="1"/>
</dbReference>
<evidence type="ECO:0000256" key="1">
    <source>
        <dbReference type="ARBA" id="ARBA00009179"/>
    </source>
</evidence>
<organism evidence="8 9">
    <name type="scientific">Candidatus Veblenbacteria bacterium RIFOXYA2_FULL_43_9</name>
    <dbReference type="NCBI Taxonomy" id="1802425"/>
    <lineage>
        <taxon>Bacteria</taxon>
        <taxon>Candidatus Vebleniibacteriota</taxon>
    </lineage>
</organism>
<keyword evidence="6" id="KW-0812">Transmembrane</keyword>
<accession>A0A1G2Q4S9</accession>
<dbReference type="Gene3D" id="3.90.226.10">
    <property type="entry name" value="2-enoyl-CoA Hydratase, Chain A, domain 1"/>
    <property type="match status" value="1"/>
</dbReference>
<comment type="similarity">
    <text evidence="1 5">Belongs to the peptidase S41A family.</text>
</comment>
<keyword evidence="6" id="KW-0472">Membrane</keyword>
<dbReference type="Gene3D" id="3.30.750.44">
    <property type="match status" value="1"/>
</dbReference>
<proteinExistence type="inferred from homology"/>
<dbReference type="Pfam" id="PF17820">
    <property type="entry name" value="PDZ_6"/>
    <property type="match status" value="1"/>
</dbReference>
<dbReference type="PANTHER" id="PTHR32060">
    <property type="entry name" value="TAIL-SPECIFIC PROTEASE"/>
    <property type="match status" value="1"/>
</dbReference>
<dbReference type="Pfam" id="PF03572">
    <property type="entry name" value="Peptidase_S41"/>
    <property type="match status" value="1"/>
</dbReference>
<keyword evidence="4 5" id="KW-0720">Serine protease</keyword>
<dbReference type="PROSITE" id="PS50106">
    <property type="entry name" value="PDZ"/>
    <property type="match status" value="1"/>
</dbReference>
<dbReference type="SUPFAM" id="SSF50156">
    <property type="entry name" value="PDZ domain-like"/>
    <property type="match status" value="1"/>
</dbReference>
<dbReference type="InterPro" id="IPR041489">
    <property type="entry name" value="PDZ_6"/>
</dbReference>
<dbReference type="GO" id="GO:0007165">
    <property type="term" value="P:signal transduction"/>
    <property type="evidence" value="ECO:0007669"/>
    <property type="project" value="TreeGrafter"/>
</dbReference>
<name>A0A1G2Q4S9_9BACT</name>
<dbReference type="GO" id="GO:0008236">
    <property type="term" value="F:serine-type peptidase activity"/>
    <property type="evidence" value="ECO:0007669"/>
    <property type="project" value="UniProtKB-KW"/>
</dbReference>
<dbReference type="GO" id="GO:0004175">
    <property type="term" value="F:endopeptidase activity"/>
    <property type="evidence" value="ECO:0007669"/>
    <property type="project" value="TreeGrafter"/>
</dbReference>
<dbReference type="CDD" id="cd07560">
    <property type="entry name" value="Peptidase_S41_CPP"/>
    <property type="match status" value="1"/>
</dbReference>
<gene>
    <name evidence="8" type="ORF">A2226_03475</name>
</gene>